<dbReference type="Gene3D" id="2.120.10.80">
    <property type="entry name" value="Kelch-type beta propeller"/>
    <property type="match status" value="1"/>
</dbReference>
<dbReference type="PANTHER" id="PTHR46344">
    <property type="entry name" value="OS02G0202900 PROTEIN"/>
    <property type="match status" value="1"/>
</dbReference>
<evidence type="ECO:0000256" key="2">
    <source>
        <dbReference type="ARBA" id="ARBA00022737"/>
    </source>
</evidence>
<dbReference type="Proteomes" id="UP001204151">
    <property type="component" value="Unassembled WGS sequence"/>
</dbReference>
<evidence type="ECO:0008006" key="5">
    <source>
        <dbReference type="Google" id="ProtNLM"/>
    </source>
</evidence>
<evidence type="ECO:0000313" key="4">
    <source>
        <dbReference type="Proteomes" id="UP001204151"/>
    </source>
</evidence>
<organism evidence="3 4">
    <name type="scientific">Massilia pinisoli</name>
    <dbReference type="NCBI Taxonomy" id="1772194"/>
    <lineage>
        <taxon>Bacteria</taxon>
        <taxon>Pseudomonadati</taxon>
        <taxon>Pseudomonadota</taxon>
        <taxon>Betaproteobacteria</taxon>
        <taxon>Burkholderiales</taxon>
        <taxon>Oxalobacteraceae</taxon>
        <taxon>Telluria group</taxon>
        <taxon>Massilia</taxon>
    </lineage>
</organism>
<dbReference type="RefSeq" id="WP_258815804.1">
    <property type="nucleotide sequence ID" value="NZ_JANUGW010000003.1"/>
</dbReference>
<dbReference type="InterPro" id="IPR015915">
    <property type="entry name" value="Kelch-typ_b-propeller"/>
</dbReference>
<gene>
    <name evidence="3" type="ORF">NX784_06255</name>
</gene>
<dbReference type="InterPro" id="IPR006652">
    <property type="entry name" value="Kelch_1"/>
</dbReference>
<proteinExistence type="predicted"/>
<keyword evidence="2" id="KW-0677">Repeat</keyword>
<dbReference type="SUPFAM" id="SSF117281">
    <property type="entry name" value="Kelch motif"/>
    <property type="match status" value="2"/>
</dbReference>
<dbReference type="Pfam" id="PF01344">
    <property type="entry name" value="Kelch_1"/>
    <property type="match status" value="1"/>
</dbReference>
<sequence length="509" mass="54368">MENRLGNSVHAWADALRLRILRRILLLFTVLAASTGASYAASWTPVTNLAPAGSGTMLLLSDGRVMMQGNGAQWQILSPNALGSYIAGTFSLAAPTSVARLYFASHVLRDGRVWVLGGEYVNNIATWTNTGEVYNPLTNTWSPIAPYPPQPECPAGCFGDDPSMLLNGDKILAGNLVNNTSRLYDIATNTWGPPISKVNNDRSDEETWVKMGNGQVLTYDLFQSISTGGAYAEAFNPTTNTWRDISPSNGTANGTIPQLSSAFLGFEMGPAFRLQDGRIFQIGANDNTAFYNPATNTWSAGPSNPGWGAYDAAGAILPNGHVIFAASPTSQLFSTPTHLFDYNPSTNTITPLPGVPAALQNQLDQIPCFVTRMLMLPTGQLLLTDGFNQLWIYTPDGPVNPAMRPVVNQILNNGGGNFTLGGQQLNGQSAGSSYGDDAESDENYPIIRLTNTVTGLVYYTRSTNWSHTNVGPGPETVDFHTPAGMPAGRYSVVAVGAGIPSFPVFTSVP</sequence>
<keyword evidence="1" id="KW-0880">Kelch repeat</keyword>
<comment type="caution">
    <text evidence="3">The sequence shown here is derived from an EMBL/GenBank/DDBJ whole genome shotgun (WGS) entry which is preliminary data.</text>
</comment>
<dbReference type="PANTHER" id="PTHR46344:SF27">
    <property type="entry name" value="KELCH REPEAT SUPERFAMILY PROTEIN"/>
    <property type="match status" value="1"/>
</dbReference>
<accession>A0ABT1ZMQ2</accession>
<evidence type="ECO:0000313" key="3">
    <source>
        <dbReference type="EMBL" id="MCS0581189.1"/>
    </source>
</evidence>
<dbReference type="InterPro" id="IPR037293">
    <property type="entry name" value="Gal_Oxidase_central_sf"/>
</dbReference>
<keyword evidence="4" id="KW-1185">Reference proteome</keyword>
<protein>
    <recommendedName>
        <fullName evidence="5">Galactose oxidase</fullName>
    </recommendedName>
</protein>
<name>A0ABT1ZMQ2_9BURK</name>
<dbReference type="EMBL" id="JANUGW010000003">
    <property type="protein sequence ID" value="MCS0581189.1"/>
    <property type="molecule type" value="Genomic_DNA"/>
</dbReference>
<evidence type="ECO:0000256" key="1">
    <source>
        <dbReference type="ARBA" id="ARBA00022441"/>
    </source>
</evidence>
<dbReference type="Gene3D" id="2.130.10.80">
    <property type="entry name" value="Galactose oxidase/kelch, beta-propeller"/>
    <property type="match status" value="1"/>
</dbReference>
<reference evidence="3 4" key="1">
    <citation type="submission" date="2022-08" db="EMBL/GenBank/DDBJ databases">
        <title>Reclassification of Massilia species as members of the genera Telluria, Duganella, Pseudoduganella, Mokoshia gen. nov. and Zemynaea gen. nov. using orthogonal and non-orthogonal genome-based approaches.</title>
        <authorList>
            <person name="Bowman J.P."/>
        </authorList>
    </citation>
    <scope>NUCLEOTIDE SEQUENCE [LARGE SCALE GENOMIC DNA]</scope>
    <source>
        <strain evidence="3 4">JCM 31316</strain>
    </source>
</reference>